<dbReference type="AlphaFoldDB" id="A0A917NRZ4"/>
<evidence type="ECO:0000313" key="1">
    <source>
        <dbReference type="EMBL" id="GGJ24205.1"/>
    </source>
</evidence>
<name>A0A917NRZ4_9PROT</name>
<proteinExistence type="predicted"/>
<dbReference type="RefSeq" id="WP_188968756.1">
    <property type="nucleotide sequence ID" value="NZ_BMKW01000008.1"/>
</dbReference>
<keyword evidence="2" id="KW-1185">Reference proteome</keyword>
<gene>
    <name evidence="1" type="ORF">GCM10011320_34330</name>
</gene>
<reference evidence="1" key="2">
    <citation type="submission" date="2020-09" db="EMBL/GenBank/DDBJ databases">
        <authorList>
            <person name="Sun Q."/>
            <person name="Zhou Y."/>
        </authorList>
    </citation>
    <scope>NUCLEOTIDE SEQUENCE</scope>
    <source>
        <strain evidence="1">CGMCC 1.3617</strain>
    </source>
</reference>
<reference evidence="1" key="1">
    <citation type="journal article" date="2014" name="Int. J. Syst. Evol. Microbiol.">
        <title>Complete genome sequence of Corynebacterium casei LMG S-19264T (=DSM 44701T), isolated from a smear-ripened cheese.</title>
        <authorList>
            <consortium name="US DOE Joint Genome Institute (JGI-PGF)"/>
            <person name="Walter F."/>
            <person name="Albersmeier A."/>
            <person name="Kalinowski J."/>
            <person name="Ruckert C."/>
        </authorList>
    </citation>
    <scope>NUCLEOTIDE SEQUENCE</scope>
    <source>
        <strain evidence="1">CGMCC 1.3617</strain>
    </source>
</reference>
<dbReference type="Proteomes" id="UP000661507">
    <property type="component" value="Unassembled WGS sequence"/>
</dbReference>
<accession>A0A917NRZ4</accession>
<sequence>MASIDIALPDALTKLMQAPKCVDLSLPKPNLPELTLPTGGTLKGIADITKGIPSDCSMNASLMLQIAPIMASMECLLKLLKFIGVLIDTFKELGSGNVTALPSGLAKIADAGKDLAPCIGMAIGLTIPPFIKDLILLIVKMLKCALQAIKSAIAVLDGLELSITTAAQNGNDLLAAQLECAKENAMNAADGALQAIDPIATILQLAGPFLEIMPGAPAIELPSLASDGSIDGLKTLVETLEEAVLVLEGIAEAIPV</sequence>
<dbReference type="EMBL" id="BMKW01000008">
    <property type="protein sequence ID" value="GGJ24205.1"/>
    <property type="molecule type" value="Genomic_DNA"/>
</dbReference>
<protein>
    <submittedName>
        <fullName evidence="1">Uncharacterized protein</fullName>
    </submittedName>
</protein>
<comment type="caution">
    <text evidence="1">The sequence shown here is derived from an EMBL/GenBank/DDBJ whole genome shotgun (WGS) entry which is preliminary data.</text>
</comment>
<organism evidence="1 2">
    <name type="scientific">Neoroseomonas lacus</name>
    <dbReference type="NCBI Taxonomy" id="287609"/>
    <lineage>
        <taxon>Bacteria</taxon>
        <taxon>Pseudomonadati</taxon>
        <taxon>Pseudomonadota</taxon>
        <taxon>Alphaproteobacteria</taxon>
        <taxon>Acetobacterales</taxon>
        <taxon>Acetobacteraceae</taxon>
        <taxon>Neoroseomonas</taxon>
    </lineage>
</organism>
<evidence type="ECO:0000313" key="2">
    <source>
        <dbReference type="Proteomes" id="UP000661507"/>
    </source>
</evidence>